<reference evidence="15 16" key="1">
    <citation type="submission" date="2024-01" db="EMBL/GenBank/DDBJ databases">
        <authorList>
            <person name="Waweru B."/>
        </authorList>
    </citation>
    <scope>NUCLEOTIDE SEQUENCE [LARGE SCALE GENOMIC DNA]</scope>
</reference>
<evidence type="ECO:0000256" key="5">
    <source>
        <dbReference type="ARBA" id="ARBA00023163"/>
    </source>
</evidence>
<dbReference type="InterPro" id="IPR003106">
    <property type="entry name" value="Leu_zip_homeo"/>
</dbReference>
<evidence type="ECO:0000256" key="2">
    <source>
        <dbReference type="ARBA" id="ARBA00023015"/>
    </source>
</evidence>
<feature type="region of interest" description="Disordered" evidence="13">
    <location>
        <begin position="75"/>
        <end position="101"/>
    </location>
</feature>
<evidence type="ECO:0000256" key="11">
    <source>
        <dbReference type="RuleBase" id="RU369038"/>
    </source>
</evidence>
<keyword evidence="12" id="KW-0175">Coiled coil</keyword>
<comment type="subcellular location">
    <subcellularLocation>
        <location evidence="1 9 10">Nucleus</location>
    </subcellularLocation>
</comment>
<dbReference type="InterPro" id="IPR009057">
    <property type="entry name" value="Homeodomain-like_sf"/>
</dbReference>
<keyword evidence="2 11" id="KW-0805">Transcription regulation</keyword>
<gene>
    <name evidence="15" type="ORF">DCAF_LOCUS1897</name>
</gene>
<comment type="similarity">
    <text evidence="7 11">Belongs to the HD-ZIP homeobox family. Class I subfamily.</text>
</comment>
<evidence type="ECO:0000259" key="14">
    <source>
        <dbReference type="PROSITE" id="PS50071"/>
    </source>
</evidence>
<evidence type="ECO:0000313" key="15">
    <source>
        <dbReference type="EMBL" id="CAK7324257.1"/>
    </source>
</evidence>
<dbReference type="Proteomes" id="UP001314170">
    <property type="component" value="Unassembled WGS sequence"/>
</dbReference>
<dbReference type="PANTHER" id="PTHR24326">
    <property type="entry name" value="HOMEOBOX-LEUCINE ZIPPER PROTEIN"/>
    <property type="match status" value="1"/>
</dbReference>
<proteinExistence type="inferred from homology"/>
<evidence type="ECO:0000256" key="6">
    <source>
        <dbReference type="ARBA" id="ARBA00023242"/>
    </source>
</evidence>
<dbReference type="PANTHER" id="PTHR24326:SF604">
    <property type="entry name" value="HOMEOBOX-LEUCINE ZIPPER PROTEIN ATHB-7"/>
    <property type="match status" value="1"/>
</dbReference>
<sequence length="287" mass="32915">MAMHIRKAQEGGRPTIPKLIEKPYKCATSLLVYRILTFHNKNYQIQMEGIEDFDQAAAGDHSEVAESFACLDDDQQQQQLQQIPRRKKKKGGKNTTTKRFSDEQVRSLESMFESETKLESRKKMQLARELGLQPRQVAIWFQNRRARWKTKQIEQEYKTLKANYDNLASSYESLKNERESLVSQLQKLSDLLGHPYVCDGGLASVLHEGNPKLEAETQQGLDNTVIPNMCEDKSRENGDEGQGFLNRGSSEYSDETLASVYEKLYSSDSGGQLDLSWSSAHWFNFWT</sequence>
<comment type="caution">
    <text evidence="15">The sequence shown here is derived from an EMBL/GenBank/DDBJ whole genome shotgun (WGS) entry which is preliminary data.</text>
</comment>
<name>A0AAV1QR84_9ROSI</name>
<keyword evidence="3 9" id="KW-0238">DNA-binding</keyword>
<dbReference type="InterPro" id="IPR017970">
    <property type="entry name" value="Homeobox_CS"/>
</dbReference>
<evidence type="ECO:0000256" key="10">
    <source>
        <dbReference type="RuleBase" id="RU000682"/>
    </source>
</evidence>
<organism evidence="15 16">
    <name type="scientific">Dovyalis caffra</name>
    <dbReference type="NCBI Taxonomy" id="77055"/>
    <lineage>
        <taxon>Eukaryota</taxon>
        <taxon>Viridiplantae</taxon>
        <taxon>Streptophyta</taxon>
        <taxon>Embryophyta</taxon>
        <taxon>Tracheophyta</taxon>
        <taxon>Spermatophyta</taxon>
        <taxon>Magnoliopsida</taxon>
        <taxon>eudicotyledons</taxon>
        <taxon>Gunneridae</taxon>
        <taxon>Pentapetalae</taxon>
        <taxon>rosids</taxon>
        <taxon>fabids</taxon>
        <taxon>Malpighiales</taxon>
        <taxon>Salicaceae</taxon>
        <taxon>Flacourtieae</taxon>
        <taxon>Dovyalis</taxon>
    </lineage>
</organism>
<comment type="function">
    <text evidence="8">Probable transcription activator that may act as growth regulators in response to water deficit.</text>
</comment>
<comment type="function">
    <text evidence="11">Transcription factor.</text>
</comment>
<evidence type="ECO:0000256" key="3">
    <source>
        <dbReference type="ARBA" id="ARBA00023125"/>
    </source>
</evidence>
<dbReference type="GO" id="GO:0009414">
    <property type="term" value="P:response to water deprivation"/>
    <property type="evidence" value="ECO:0007669"/>
    <property type="project" value="UniProtKB-ARBA"/>
</dbReference>
<dbReference type="FunFam" id="1.10.10.60:FF:000293">
    <property type="entry name" value="Homeobox-leucine zipper protein ATHB-7"/>
    <property type="match status" value="1"/>
</dbReference>
<evidence type="ECO:0000256" key="13">
    <source>
        <dbReference type="SAM" id="MobiDB-lite"/>
    </source>
</evidence>
<dbReference type="InterPro" id="IPR000047">
    <property type="entry name" value="HTH_motif"/>
</dbReference>
<dbReference type="AlphaFoldDB" id="A0AAV1QR84"/>
<feature type="domain" description="Homeobox" evidence="14">
    <location>
        <begin position="91"/>
        <end position="151"/>
    </location>
</feature>
<keyword evidence="6 9" id="KW-0539">Nucleus</keyword>
<dbReference type="GO" id="GO:0000981">
    <property type="term" value="F:DNA-binding transcription factor activity, RNA polymerase II-specific"/>
    <property type="evidence" value="ECO:0007669"/>
    <property type="project" value="UniProtKB-UniRule"/>
</dbReference>
<accession>A0AAV1QR84</accession>
<keyword evidence="16" id="KW-1185">Reference proteome</keyword>
<dbReference type="Gene3D" id="1.10.10.60">
    <property type="entry name" value="Homeodomain-like"/>
    <property type="match status" value="1"/>
</dbReference>
<feature type="DNA-binding region" description="Homeobox" evidence="9">
    <location>
        <begin position="93"/>
        <end position="152"/>
    </location>
</feature>
<dbReference type="GO" id="GO:0045893">
    <property type="term" value="P:positive regulation of DNA-templated transcription"/>
    <property type="evidence" value="ECO:0007669"/>
    <property type="project" value="TreeGrafter"/>
</dbReference>
<evidence type="ECO:0000256" key="12">
    <source>
        <dbReference type="SAM" id="Coils"/>
    </source>
</evidence>
<evidence type="ECO:0000256" key="9">
    <source>
        <dbReference type="PROSITE-ProRule" id="PRU00108"/>
    </source>
</evidence>
<dbReference type="CDD" id="cd00086">
    <property type="entry name" value="homeodomain"/>
    <property type="match status" value="1"/>
</dbReference>
<evidence type="ECO:0000256" key="4">
    <source>
        <dbReference type="ARBA" id="ARBA00023155"/>
    </source>
</evidence>
<keyword evidence="5 11" id="KW-0804">Transcription</keyword>
<dbReference type="PRINTS" id="PR00031">
    <property type="entry name" value="HTHREPRESSR"/>
</dbReference>
<dbReference type="GO" id="GO:0009737">
    <property type="term" value="P:response to abscisic acid"/>
    <property type="evidence" value="ECO:0007669"/>
    <property type="project" value="UniProtKB-ARBA"/>
</dbReference>
<evidence type="ECO:0000313" key="16">
    <source>
        <dbReference type="Proteomes" id="UP001314170"/>
    </source>
</evidence>
<dbReference type="EMBL" id="CAWUPB010000246">
    <property type="protein sequence ID" value="CAK7324257.1"/>
    <property type="molecule type" value="Genomic_DNA"/>
</dbReference>
<keyword evidence="4 9" id="KW-0371">Homeobox</keyword>
<dbReference type="SUPFAM" id="SSF46689">
    <property type="entry name" value="Homeodomain-like"/>
    <property type="match status" value="1"/>
</dbReference>
<dbReference type="InterPro" id="IPR045224">
    <property type="entry name" value="HDZip_class_I_plant"/>
</dbReference>
<dbReference type="GO" id="GO:0005634">
    <property type="term" value="C:nucleus"/>
    <property type="evidence" value="ECO:0007669"/>
    <property type="project" value="UniProtKB-SubCell"/>
</dbReference>
<dbReference type="Pfam" id="PF00046">
    <property type="entry name" value="Homeodomain"/>
    <property type="match status" value="1"/>
</dbReference>
<evidence type="ECO:0000256" key="7">
    <source>
        <dbReference type="ARBA" id="ARBA00025748"/>
    </source>
</evidence>
<feature type="coiled-coil region" evidence="12">
    <location>
        <begin position="143"/>
        <end position="191"/>
    </location>
</feature>
<dbReference type="Pfam" id="PF02183">
    <property type="entry name" value="HALZ"/>
    <property type="match status" value="1"/>
</dbReference>
<dbReference type="PROSITE" id="PS50071">
    <property type="entry name" value="HOMEOBOX_2"/>
    <property type="match status" value="1"/>
</dbReference>
<evidence type="ECO:0000256" key="8">
    <source>
        <dbReference type="ARBA" id="ARBA00058361"/>
    </source>
</evidence>
<dbReference type="PROSITE" id="PS00027">
    <property type="entry name" value="HOMEOBOX_1"/>
    <property type="match status" value="1"/>
</dbReference>
<dbReference type="SMART" id="SM00389">
    <property type="entry name" value="HOX"/>
    <property type="match status" value="1"/>
</dbReference>
<evidence type="ECO:0000256" key="1">
    <source>
        <dbReference type="ARBA" id="ARBA00004123"/>
    </source>
</evidence>
<dbReference type="GO" id="GO:0000976">
    <property type="term" value="F:transcription cis-regulatory region binding"/>
    <property type="evidence" value="ECO:0007669"/>
    <property type="project" value="UniProtKB-ARBA"/>
</dbReference>
<protein>
    <recommendedName>
        <fullName evidence="11">Homeobox-leucine zipper protein</fullName>
    </recommendedName>
    <alternativeName>
        <fullName evidence="11">HD-ZIP protein</fullName>
    </alternativeName>
    <alternativeName>
        <fullName evidence="11">Homeodomain transcription factor</fullName>
    </alternativeName>
</protein>
<dbReference type="InterPro" id="IPR001356">
    <property type="entry name" value="HD"/>
</dbReference>